<feature type="repeat" description="PPR" evidence="2">
    <location>
        <begin position="122"/>
        <end position="156"/>
    </location>
</feature>
<dbReference type="InterPro" id="IPR032867">
    <property type="entry name" value="DYW_dom"/>
</dbReference>
<dbReference type="NCBIfam" id="TIGR00756">
    <property type="entry name" value="PPR"/>
    <property type="match status" value="4"/>
</dbReference>
<dbReference type="AlphaFoldDB" id="A0A0D6R6C5"/>
<dbReference type="GO" id="GO:0003723">
    <property type="term" value="F:RNA binding"/>
    <property type="evidence" value="ECO:0007669"/>
    <property type="project" value="InterPro"/>
</dbReference>
<sequence>MASAMMTMPRTFGVFSLRHLSTLLKVRNPLLYDQTPANILRFQSFRTVKQAQTFFKPSLLKPLCTSAVPSYAETRPFSRGPGHMGPTNCAAAEDLRILSKQGKLQEAMELFASMEQRNLPVDSVTYICILQCCADKKALEEGKKVIGHMERAGFSPDMGVSNRIIELYGKCGSIQDARQVFDKMPERDCATWNFMIAGYSYNGLAKEAIETFGQMREAGVRPDGNSFLGVMWACSRLGMVDEGRQYFESMSKDYGMVHGMQHYVCMVDILGRAGRLEEAEEFINKMTVKPSVQVWETLRSACRSHGNEELEKRAAERVTELGGGHSAVPASNMGGAQGGKFVSRGNRNNNRDMGGDSDIMKPPVPKASTVHEYRSGTLTHPQREQIYAKLDDLSGKMKEAGYVPDTRYVLHDVDEAQKEIALMHHSERLAIAFGLISTPPGTTLRVIKNLRVCGDCHNAIKIISKIVEREIIVRDAKRFHHFKDGKCSCGDYW</sequence>
<dbReference type="InterPro" id="IPR002885">
    <property type="entry name" value="PPR_rpt"/>
</dbReference>
<dbReference type="FunFam" id="1.25.40.10:FF:000090">
    <property type="entry name" value="Pentatricopeptide repeat-containing protein, chloroplastic"/>
    <property type="match status" value="1"/>
</dbReference>
<dbReference type="PANTHER" id="PTHR47926:SF382">
    <property type="entry name" value="PENTACOTRIPEPTIDE-REPEAT REGION OF PRORP DOMAIN-CONTAINING PROTEIN"/>
    <property type="match status" value="1"/>
</dbReference>
<evidence type="ECO:0000256" key="1">
    <source>
        <dbReference type="ARBA" id="ARBA00022737"/>
    </source>
</evidence>
<organism evidence="5">
    <name type="scientific">Araucaria cunninghamii</name>
    <name type="common">Hoop pine</name>
    <name type="synonym">Moreton Bay pine</name>
    <dbReference type="NCBI Taxonomy" id="56994"/>
    <lineage>
        <taxon>Eukaryota</taxon>
        <taxon>Viridiplantae</taxon>
        <taxon>Streptophyta</taxon>
        <taxon>Embryophyta</taxon>
        <taxon>Tracheophyta</taxon>
        <taxon>Spermatophyta</taxon>
        <taxon>Pinopsida</taxon>
        <taxon>Pinidae</taxon>
        <taxon>Conifers II</taxon>
        <taxon>Araucariales</taxon>
        <taxon>Araucariaceae</taxon>
        <taxon>Araucaria</taxon>
    </lineage>
</organism>
<evidence type="ECO:0000256" key="3">
    <source>
        <dbReference type="SAM" id="MobiDB-lite"/>
    </source>
</evidence>
<dbReference type="PROSITE" id="PS51375">
    <property type="entry name" value="PPR"/>
    <property type="match status" value="2"/>
</dbReference>
<evidence type="ECO:0000313" key="5">
    <source>
        <dbReference type="EMBL" id="JAG98369.1"/>
    </source>
</evidence>
<feature type="region of interest" description="Disordered" evidence="3">
    <location>
        <begin position="324"/>
        <end position="363"/>
    </location>
</feature>
<evidence type="ECO:0000256" key="2">
    <source>
        <dbReference type="PROSITE-ProRule" id="PRU00708"/>
    </source>
</evidence>
<dbReference type="Gene3D" id="1.25.40.10">
    <property type="entry name" value="Tetratricopeptide repeat domain"/>
    <property type="match status" value="1"/>
</dbReference>
<dbReference type="Pfam" id="PF13041">
    <property type="entry name" value="PPR_2"/>
    <property type="match status" value="2"/>
</dbReference>
<reference evidence="5" key="1">
    <citation type="submission" date="2015-03" db="EMBL/GenBank/DDBJ databases">
        <title>A transcriptome of Araucaria cunninghamii, an australian fine timber species.</title>
        <authorList>
            <person name="Jing Yi C.J.Y."/>
            <person name="Yin San L.Y.S."/>
            <person name="Abdul Karim S.S."/>
            <person name="Wan Azmi N.N."/>
            <person name="Hercus R.R."/>
            <person name="Croft L.L."/>
        </authorList>
    </citation>
    <scope>NUCLEOTIDE SEQUENCE</scope>
    <source>
        <strain evidence="5">MI0301</strain>
        <tissue evidence="5">Leaf</tissue>
    </source>
</reference>
<feature type="repeat" description="PPR" evidence="2">
    <location>
        <begin position="188"/>
        <end position="222"/>
    </location>
</feature>
<proteinExistence type="predicted"/>
<feature type="domain" description="DYW" evidence="4">
    <location>
        <begin position="401"/>
        <end position="493"/>
    </location>
</feature>
<keyword evidence="1" id="KW-0677">Repeat</keyword>
<dbReference type="GO" id="GO:0009451">
    <property type="term" value="P:RNA modification"/>
    <property type="evidence" value="ECO:0007669"/>
    <property type="project" value="InterPro"/>
</dbReference>
<protein>
    <recommendedName>
        <fullName evidence="4">DYW domain-containing protein</fullName>
    </recommendedName>
</protein>
<dbReference type="PANTHER" id="PTHR47926">
    <property type="entry name" value="PENTATRICOPEPTIDE REPEAT-CONTAINING PROTEIN"/>
    <property type="match status" value="1"/>
</dbReference>
<dbReference type="InterPro" id="IPR046960">
    <property type="entry name" value="PPR_At4g14850-like_plant"/>
</dbReference>
<dbReference type="Pfam" id="PF01535">
    <property type="entry name" value="PPR"/>
    <property type="match status" value="2"/>
</dbReference>
<dbReference type="InterPro" id="IPR011990">
    <property type="entry name" value="TPR-like_helical_dom_sf"/>
</dbReference>
<accession>A0A0D6R6C5</accession>
<evidence type="ECO:0000259" key="4">
    <source>
        <dbReference type="Pfam" id="PF14432"/>
    </source>
</evidence>
<dbReference type="GO" id="GO:0008270">
    <property type="term" value="F:zinc ion binding"/>
    <property type="evidence" value="ECO:0007669"/>
    <property type="project" value="InterPro"/>
</dbReference>
<dbReference type="Pfam" id="PF14432">
    <property type="entry name" value="DYW_deaminase"/>
    <property type="match status" value="1"/>
</dbReference>
<name>A0A0D6R6C5_ARACU</name>
<dbReference type="EMBL" id="GCKF01026100">
    <property type="protein sequence ID" value="JAG98369.1"/>
    <property type="molecule type" value="Transcribed_RNA"/>
</dbReference>